<dbReference type="KEGG" id="vg:26639539"/>
<protein>
    <submittedName>
        <fullName evidence="1">Uncharacterized protein</fullName>
    </submittedName>
</protein>
<proteinExistence type="predicted"/>
<dbReference type="Proteomes" id="UP000203794">
    <property type="component" value="Segment"/>
</dbReference>
<dbReference type="EMBL" id="AP014693">
    <property type="protein sequence ID" value="BAQ02626.1"/>
    <property type="molecule type" value="Genomic_DNA"/>
</dbReference>
<reference evidence="1 2" key="1">
    <citation type="submission" date="2014-12" db="EMBL/GenBank/DDBJ databases">
        <title>Genome analysis of a novel jumbo phage RSL2 infecting the phytopathogen Ralstonia solanacearum.</title>
        <authorList>
            <person name="Kawasaki T."/>
            <person name="Fujie M."/>
            <person name="Chatchawankanphanich O."/>
            <person name="Ogata H."/>
            <person name="Yamada T."/>
        </authorList>
    </citation>
    <scope>NUCLEOTIDE SEQUENCE [LARGE SCALE GENOMIC DNA]</scope>
    <source>
        <strain evidence="1 2">RSL2</strain>
    </source>
</reference>
<sequence length="90" mass="10491">MMGRGLIGGIADHDVTMTQLHNGTHEDAVLRRFPFHEAMTRPAALTQYRYAVQYMFEIVPEEHWAAVMGRFSRKLVKRYKQLESQANVRK</sequence>
<accession>A0A0A8JB82</accession>
<evidence type="ECO:0000313" key="2">
    <source>
        <dbReference type="Proteomes" id="UP000203794"/>
    </source>
</evidence>
<dbReference type="RefSeq" id="YP_009212947.1">
    <property type="nucleotide sequence ID" value="NC_028950.1"/>
</dbReference>
<evidence type="ECO:0000313" key="1">
    <source>
        <dbReference type="EMBL" id="BAQ02626.1"/>
    </source>
</evidence>
<dbReference type="GeneID" id="26639539"/>
<name>A0A0A8JB82_9CAUD</name>
<keyword evidence="2" id="KW-1185">Reference proteome</keyword>
<organism evidence="1 2">
    <name type="scientific">Ralstonia phage RSL2</name>
    <dbReference type="NCBI Taxonomy" id="1585840"/>
    <lineage>
        <taxon>Viruses</taxon>
        <taxon>Duplodnaviria</taxon>
        <taxon>Heunggongvirae</taxon>
        <taxon>Uroviricota</taxon>
        <taxon>Caudoviricetes</taxon>
        <taxon>Chimalliviridae</taxon>
        <taxon>Chiangmaivirus</taxon>
        <taxon>Chiangmaivirus RSL2</taxon>
    </lineage>
</organism>
<dbReference type="OrthoDB" id="34386at10239"/>